<reference evidence="9 10" key="1">
    <citation type="journal article" date="2015" name="Stand. Genomic Sci.">
        <title>Genomic Encyclopedia of Bacterial and Archaeal Type Strains, Phase III: the genomes of soil and plant-associated and newly described type strains.</title>
        <authorList>
            <person name="Whitman W.B."/>
            <person name="Woyke T."/>
            <person name="Klenk H.P."/>
            <person name="Zhou Y."/>
            <person name="Lilburn T.G."/>
            <person name="Beck B.J."/>
            <person name="De Vos P."/>
            <person name="Vandamme P."/>
            <person name="Eisen J.A."/>
            <person name="Garrity G."/>
            <person name="Hugenholtz P."/>
            <person name="Kyrpides N.C."/>
        </authorList>
    </citation>
    <scope>NUCLEOTIDE SEQUENCE [LARGE SCALE GENOMIC DNA]</scope>
    <source>
        <strain evidence="9 10">VKM Ac-2538</strain>
    </source>
</reference>
<evidence type="ECO:0000313" key="10">
    <source>
        <dbReference type="Proteomes" id="UP000295818"/>
    </source>
</evidence>
<feature type="transmembrane region" description="Helical" evidence="7">
    <location>
        <begin position="27"/>
        <end position="48"/>
    </location>
</feature>
<keyword evidence="5 7" id="KW-1133">Transmembrane helix</keyword>
<gene>
    <name evidence="9" type="ORF">EV644_101725</name>
</gene>
<dbReference type="RefSeq" id="WP_132186977.1">
    <property type="nucleotide sequence ID" value="NZ_SLWM01000001.1"/>
</dbReference>
<comment type="caution">
    <text evidence="9">The sequence shown here is derived from an EMBL/GenBank/DDBJ whole genome shotgun (WGS) entry which is preliminary data.</text>
</comment>
<keyword evidence="4 7" id="KW-0812">Transmembrane</keyword>
<feature type="transmembrane region" description="Helical" evidence="7">
    <location>
        <begin position="377"/>
        <end position="399"/>
    </location>
</feature>
<dbReference type="NCBIfam" id="TIGR00711">
    <property type="entry name" value="efflux_EmrB"/>
    <property type="match status" value="1"/>
</dbReference>
<dbReference type="SUPFAM" id="SSF103473">
    <property type="entry name" value="MFS general substrate transporter"/>
    <property type="match status" value="1"/>
</dbReference>
<evidence type="ECO:0000256" key="2">
    <source>
        <dbReference type="ARBA" id="ARBA00022448"/>
    </source>
</evidence>
<keyword evidence="2" id="KW-0813">Transport</keyword>
<dbReference type="CDD" id="cd17321">
    <property type="entry name" value="MFS_MMR_MDR_like"/>
    <property type="match status" value="1"/>
</dbReference>
<organism evidence="9 10">
    <name type="scientific">Kribbella orskensis</name>
    <dbReference type="NCBI Taxonomy" id="2512216"/>
    <lineage>
        <taxon>Bacteria</taxon>
        <taxon>Bacillati</taxon>
        <taxon>Actinomycetota</taxon>
        <taxon>Actinomycetes</taxon>
        <taxon>Propionibacteriales</taxon>
        <taxon>Kribbellaceae</taxon>
        <taxon>Kribbella</taxon>
    </lineage>
</organism>
<evidence type="ECO:0000313" key="9">
    <source>
        <dbReference type="EMBL" id="TCO32082.1"/>
    </source>
</evidence>
<dbReference type="PANTHER" id="PTHR42718">
    <property type="entry name" value="MAJOR FACILITATOR SUPERFAMILY MULTIDRUG TRANSPORTER MFSC"/>
    <property type="match status" value="1"/>
</dbReference>
<dbReference type="Proteomes" id="UP000295818">
    <property type="component" value="Unassembled WGS sequence"/>
</dbReference>
<feature type="transmembrane region" description="Helical" evidence="7">
    <location>
        <begin position="96"/>
        <end position="115"/>
    </location>
</feature>
<evidence type="ECO:0000259" key="8">
    <source>
        <dbReference type="PROSITE" id="PS50850"/>
    </source>
</evidence>
<feature type="transmembrane region" description="Helical" evidence="7">
    <location>
        <begin position="184"/>
        <end position="204"/>
    </location>
</feature>
<comment type="subcellular location">
    <subcellularLocation>
        <location evidence="1">Cell membrane</location>
        <topology evidence="1">Multi-pass membrane protein</topology>
    </subcellularLocation>
</comment>
<name>A0ABY2BUV9_9ACTN</name>
<feature type="transmembrane region" description="Helical" evidence="7">
    <location>
        <begin position="121"/>
        <end position="146"/>
    </location>
</feature>
<keyword evidence="6 7" id="KW-0472">Membrane</keyword>
<evidence type="ECO:0000256" key="5">
    <source>
        <dbReference type="ARBA" id="ARBA00022989"/>
    </source>
</evidence>
<evidence type="ECO:0000256" key="4">
    <source>
        <dbReference type="ARBA" id="ARBA00022692"/>
    </source>
</evidence>
<evidence type="ECO:0000256" key="3">
    <source>
        <dbReference type="ARBA" id="ARBA00022475"/>
    </source>
</evidence>
<sequence length="475" mass="48800">MTSTALEPDDLVPVDPAAGEPAVRRSLGTVLAVVGIPTFMVTLDNLVVTNALPVIKTEIGASLTDLQWFINAYTLSFAALLLTASAIGDRLGRRRIFLLGITLFTLASAACALATEPWMLIGARAIQGVGAAAVMPLSLTLLAAAVPAHQRSAAIGIWGGISGLGVAVGPVVGGAVVDGINWQWIFWLNVPVGLIAVPLAARVLKESRGGSKRLDPIGLVLSAASVLSIVWGVVHGADDGWSSGRILTALIGGGVLLIAFLVWEHRTPSPMLPLRLFSVRAFSAANAIAFTFSLGVFGSVFLLAQFFQVVQGYTPLQSGIRTLPWTMAPMVIAPLAGLVVDRVGARTLIGTGQVFLAGALAWIAAVTTVDVSYSSYVAPFVLAGVGMGLTFAPSASVVMASFSDADRGVASGTNNTIREVGVAMGVAVLASVFASAGSYASPDQYVDGLVPAVWVGAAAVAVGAVLALLLPGRRR</sequence>
<feature type="transmembrane region" description="Helical" evidence="7">
    <location>
        <begin position="347"/>
        <end position="365"/>
    </location>
</feature>
<dbReference type="PRINTS" id="PR01036">
    <property type="entry name" value="TCRTETB"/>
</dbReference>
<keyword evidence="10" id="KW-1185">Reference proteome</keyword>
<feature type="transmembrane region" description="Helical" evidence="7">
    <location>
        <begin position="420"/>
        <end position="440"/>
    </location>
</feature>
<dbReference type="Gene3D" id="1.20.1250.20">
    <property type="entry name" value="MFS general substrate transporter like domains"/>
    <property type="match status" value="1"/>
</dbReference>
<keyword evidence="3" id="KW-1003">Cell membrane</keyword>
<feature type="transmembrane region" description="Helical" evidence="7">
    <location>
        <begin position="153"/>
        <end position="172"/>
    </location>
</feature>
<feature type="transmembrane region" description="Helical" evidence="7">
    <location>
        <begin position="246"/>
        <end position="263"/>
    </location>
</feature>
<dbReference type="Pfam" id="PF07690">
    <property type="entry name" value="MFS_1"/>
    <property type="match status" value="1"/>
</dbReference>
<protein>
    <submittedName>
        <fullName evidence="9">EmrB/QacA subfamily drug resistance transporter</fullName>
    </submittedName>
</protein>
<proteinExistence type="predicted"/>
<evidence type="ECO:0000256" key="6">
    <source>
        <dbReference type="ARBA" id="ARBA00023136"/>
    </source>
</evidence>
<feature type="transmembrane region" description="Helical" evidence="7">
    <location>
        <begin position="216"/>
        <end position="234"/>
    </location>
</feature>
<dbReference type="Gene3D" id="1.20.1720.10">
    <property type="entry name" value="Multidrug resistance protein D"/>
    <property type="match status" value="1"/>
</dbReference>
<accession>A0ABY2BUV9</accession>
<evidence type="ECO:0000256" key="1">
    <source>
        <dbReference type="ARBA" id="ARBA00004651"/>
    </source>
</evidence>
<evidence type="ECO:0000256" key="7">
    <source>
        <dbReference type="SAM" id="Phobius"/>
    </source>
</evidence>
<dbReference type="PROSITE" id="PS50850">
    <property type="entry name" value="MFS"/>
    <property type="match status" value="1"/>
</dbReference>
<feature type="transmembrane region" description="Helical" evidence="7">
    <location>
        <begin position="68"/>
        <end position="87"/>
    </location>
</feature>
<dbReference type="EMBL" id="SLWM01000001">
    <property type="protein sequence ID" value="TCO32082.1"/>
    <property type="molecule type" value="Genomic_DNA"/>
</dbReference>
<dbReference type="InterPro" id="IPR036259">
    <property type="entry name" value="MFS_trans_sf"/>
</dbReference>
<dbReference type="InterPro" id="IPR020846">
    <property type="entry name" value="MFS_dom"/>
</dbReference>
<feature type="transmembrane region" description="Helical" evidence="7">
    <location>
        <begin position="452"/>
        <end position="470"/>
    </location>
</feature>
<dbReference type="InterPro" id="IPR011701">
    <property type="entry name" value="MFS"/>
</dbReference>
<dbReference type="InterPro" id="IPR004638">
    <property type="entry name" value="EmrB-like"/>
</dbReference>
<feature type="transmembrane region" description="Helical" evidence="7">
    <location>
        <begin position="284"/>
        <end position="310"/>
    </location>
</feature>
<feature type="domain" description="Major facilitator superfamily (MFS) profile" evidence="8">
    <location>
        <begin position="30"/>
        <end position="475"/>
    </location>
</feature>
<feature type="transmembrane region" description="Helical" evidence="7">
    <location>
        <begin position="322"/>
        <end position="340"/>
    </location>
</feature>
<dbReference type="PANTHER" id="PTHR42718:SF42">
    <property type="entry name" value="EXPORT PROTEIN"/>
    <property type="match status" value="1"/>
</dbReference>